<comment type="caution">
    <text evidence="1">The sequence shown here is derived from an EMBL/GenBank/DDBJ whole genome shotgun (WGS) entry which is preliminary data.</text>
</comment>
<name>A0A6L9MR78_9ALTE</name>
<keyword evidence="2" id="KW-1185">Reference proteome</keyword>
<dbReference type="AlphaFoldDB" id="A0A6L9MR78"/>
<protein>
    <recommendedName>
        <fullName evidence="3">Glycosyltransferase family 1 protein</fullName>
    </recommendedName>
</protein>
<evidence type="ECO:0000313" key="2">
    <source>
        <dbReference type="Proteomes" id="UP000478837"/>
    </source>
</evidence>
<evidence type="ECO:0000313" key="1">
    <source>
        <dbReference type="EMBL" id="NDW20668.1"/>
    </source>
</evidence>
<dbReference type="RefSeq" id="WP_163110267.1">
    <property type="nucleotide sequence ID" value="NZ_JAAAWP010000002.1"/>
</dbReference>
<reference evidence="1 2" key="1">
    <citation type="submission" date="2020-01" db="EMBL/GenBank/DDBJ databases">
        <title>Genomes of bacteria type strains.</title>
        <authorList>
            <person name="Chen J."/>
            <person name="Zhu S."/>
            <person name="Yang J."/>
        </authorList>
    </citation>
    <scope>NUCLEOTIDE SEQUENCE [LARGE SCALE GENOMIC DNA]</scope>
    <source>
        <strain evidence="1 2">LMG 22958</strain>
    </source>
</reference>
<sequence length="370" mass="42494">MRSLLLMTKNQYSVVTHFFNGIQRALETMGYLVDVLYCDSAETISEGYKELAPIEAYEHLFSFNGNGLGKISSSFNTLDFAKNKPAFVFCVDNPIHVLPRFFGHPVNILCVSKEHVSLMQQLGHSAYFFPHAVMDCEKIYPKTRYDRKYQEILFPISFMSSELLKNSLRPVWDQLGEAIEASTNVTDFLRVIGVVSTAFSPARTRFNENIRRIAVLVDQYLRARDRELCLLEFASRRTKLKVIGRDSQKFSKVTDYHQYYEAIDFTKLCKEISLSKWVLHQSPGFEEGIHERVIYPLVCGPPVMTFKSPYVNQAMRKKGVVDVTLTQHFEDEARYSQIIVEGKLEVQSHHTLTQRLSSLFSAPLENASLE</sequence>
<proteinExistence type="predicted"/>
<organism evidence="1 2">
    <name type="scientific">Alteromonas hispanica</name>
    <dbReference type="NCBI Taxonomy" id="315421"/>
    <lineage>
        <taxon>Bacteria</taxon>
        <taxon>Pseudomonadati</taxon>
        <taxon>Pseudomonadota</taxon>
        <taxon>Gammaproteobacteria</taxon>
        <taxon>Alteromonadales</taxon>
        <taxon>Alteromonadaceae</taxon>
        <taxon>Alteromonas/Salinimonas group</taxon>
        <taxon>Alteromonas</taxon>
    </lineage>
</organism>
<evidence type="ECO:0008006" key="3">
    <source>
        <dbReference type="Google" id="ProtNLM"/>
    </source>
</evidence>
<gene>
    <name evidence="1" type="ORF">GTW09_03920</name>
</gene>
<accession>A0A6L9MR78</accession>
<dbReference type="Proteomes" id="UP000478837">
    <property type="component" value="Unassembled WGS sequence"/>
</dbReference>
<dbReference type="EMBL" id="JAAAWP010000002">
    <property type="protein sequence ID" value="NDW20668.1"/>
    <property type="molecule type" value="Genomic_DNA"/>
</dbReference>